<reference evidence="2" key="1">
    <citation type="submission" date="2014-03" db="EMBL/GenBank/DDBJ databases">
        <title>A sequence of cellulolytic fosmid clone of goat rumen metagenome.</title>
        <authorList>
            <person name="Lee K.-T."/>
            <person name="Kim J.-Y."/>
            <person name="Kim Y.-J."/>
            <person name="Ahn J.-H."/>
            <person name="Park M.-N."/>
            <person name="Kim J.-H."/>
            <person name="Kim T.-H."/>
        </authorList>
    </citation>
    <scope>NUCLEOTIDE SEQUENCE</scope>
</reference>
<dbReference type="EMBL" id="KJ631384">
    <property type="protein sequence ID" value="AIF25965.1"/>
    <property type="molecule type" value="Genomic_DNA"/>
</dbReference>
<organism evidence="2">
    <name type="scientific">uncultured bacterium Ad_095_K16_contig2</name>
    <dbReference type="NCBI Taxonomy" id="1489294"/>
    <lineage>
        <taxon>Bacteria</taxon>
        <taxon>environmental samples</taxon>
    </lineage>
</organism>
<dbReference type="Gene3D" id="3.40.50.1240">
    <property type="entry name" value="Phosphoglycerate mutase-like"/>
    <property type="match status" value="1"/>
</dbReference>
<protein>
    <submittedName>
        <fullName evidence="2">Putative fructose-2 6-bisphosphatase</fullName>
    </submittedName>
</protein>
<dbReference type="InterPro" id="IPR029033">
    <property type="entry name" value="His_PPase_superfam"/>
</dbReference>
<accession>A0A0B4N069</accession>
<keyword evidence="1" id="KW-1133">Transmembrane helix</keyword>
<name>A0A0B4N069_9BACT</name>
<proteinExistence type="predicted"/>
<dbReference type="AlphaFoldDB" id="A0A0B4N069"/>
<sequence>MQNGKKRIPWDYKTQECYGHKGLLDRDDWLSDPLAQGGTVAQIWEETKSGVDALLKKHGYTRKGGVYLCENNRDDTLMLFCHFAIGMAILAHLINVSPFPLWQSFLCPTSAVTTVATQEREKGTVEFRCVGLGDVSHLLRGNEIASLAGLFPECYNGVDSTDPAAWPCQPDIPLIR</sequence>
<keyword evidence="1" id="KW-0472">Membrane</keyword>
<evidence type="ECO:0000313" key="2">
    <source>
        <dbReference type="EMBL" id="AIF25965.1"/>
    </source>
</evidence>
<keyword evidence="1" id="KW-0812">Transmembrane</keyword>
<feature type="transmembrane region" description="Helical" evidence="1">
    <location>
        <begin position="77"/>
        <end position="94"/>
    </location>
</feature>
<evidence type="ECO:0000256" key="1">
    <source>
        <dbReference type="SAM" id="Phobius"/>
    </source>
</evidence>